<evidence type="ECO:0000256" key="4">
    <source>
        <dbReference type="ARBA" id="ARBA00022676"/>
    </source>
</evidence>
<sequence length="636" mass="70956">MHKLNPAKARRLSELFDHGLALLQGGDAEAAIYAFETAQKLAPAQFDVLHMLGVANFAARKPAQAISLIRRALSIKPTDAMAYMNLGLAQHQQGSLAEALASLRKAAQLQPDDLRIIYNLANTLTDAGNTQEAVTHYQHALHIQPDCAEVLHALCNALRDIGAYMAAAGYCKKLMQIEPQRDRIDGRLLHLKARACLWNDFESDCAKTLTKVEQGLDAAEPFDLLSIPSTPAQQRVCAHKYAGAYFPAQPTPLWQEKTSQPERIRIGYFSADFHDHATAYLMAELFEKHDRSRFEIHAFSFGPKRSGAMRARLQAAFEHFLDVETLNDAEIAQLARKHGIDIAIDLKGYTTHSRAGIFAHRAAPIQVNYLGYPGTMGASFMDYIIADATLIREGDEVHYTEKVVRLPHSYQPNDQYREIAAQAPERATQNLPDKAFVFCCFNNNFKITLEVFAIWMQLLLQKEGSVLWLLEDNKDAANSLLQEARQHGVCPSRLIFAPRLDLPAHLARHRHADLFLDTFYYNAHTTASDALWTGLPVLTLPGETFASRVAASLLNALDFPELIATNPDDYAAKALHLAHSATDLQTLRQKLACNRSSHPLFDATRLTRNIEHAYSCMWLRQQQGLPPAALNVPNQS</sequence>
<dbReference type="PROSITE" id="PS50005">
    <property type="entry name" value="TPR"/>
    <property type="match status" value="3"/>
</dbReference>
<dbReference type="Pfam" id="PF14559">
    <property type="entry name" value="TPR_19"/>
    <property type="match status" value="1"/>
</dbReference>
<dbReference type="EC" id="2.4.1.255" evidence="3"/>
<evidence type="ECO:0000256" key="6">
    <source>
        <dbReference type="ARBA" id="ARBA00022737"/>
    </source>
</evidence>
<organism evidence="10 11">
    <name type="scientific">Uliginosibacterium flavum</name>
    <dbReference type="NCBI Taxonomy" id="1396831"/>
    <lineage>
        <taxon>Bacteria</taxon>
        <taxon>Pseudomonadati</taxon>
        <taxon>Pseudomonadota</taxon>
        <taxon>Betaproteobacteria</taxon>
        <taxon>Rhodocyclales</taxon>
        <taxon>Zoogloeaceae</taxon>
        <taxon>Uliginosibacterium</taxon>
    </lineage>
</organism>
<protein>
    <recommendedName>
        <fullName evidence="3">protein O-GlcNAc transferase</fullName>
        <ecNumber evidence="3">2.4.1.255</ecNumber>
    </recommendedName>
</protein>
<dbReference type="Pfam" id="PF13844">
    <property type="entry name" value="Glyco_transf_41"/>
    <property type="match status" value="2"/>
</dbReference>
<feature type="domain" description="O-GlcNAc transferase C-terminal" evidence="9">
    <location>
        <begin position="425"/>
        <end position="609"/>
    </location>
</feature>
<dbReference type="PANTHER" id="PTHR44998:SF1">
    <property type="entry name" value="UDP-N-ACETYLGLUCOSAMINE--PEPTIDE N-ACETYLGLUCOSAMINYLTRANSFERASE 110 KDA SUBUNIT"/>
    <property type="match status" value="1"/>
</dbReference>
<dbReference type="Gene3D" id="3.40.50.11380">
    <property type="match status" value="1"/>
</dbReference>
<keyword evidence="5" id="KW-0808">Transferase</keyword>
<evidence type="ECO:0000256" key="8">
    <source>
        <dbReference type="PROSITE-ProRule" id="PRU00339"/>
    </source>
</evidence>
<keyword evidence="6" id="KW-0677">Repeat</keyword>
<dbReference type="Gene3D" id="3.40.50.2000">
    <property type="entry name" value="Glycogen Phosphorylase B"/>
    <property type="match status" value="1"/>
</dbReference>
<accession>A0ABV2TL80</accession>
<evidence type="ECO:0000256" key="1">
    <source>
        <dbReference type="ARBA" id="ARBA00004922"/>
    </source>
</evidence>
<evidence type="ECO:0000256" key="3">
    <source>
        <dbReference type="ARBA" id="ARBA00011970"/>
    </source>
</evidence>
<gene>
    <name evidence="10" type="ORF">ABXR19_10815</name>
</gene>
<dbReference type="PROSITE" id="PS50293">
    <property type="entry name" value="TPR_REGION"/>
    <property type="match status" value="1"/>
</dbReference>
<evidence type="ECO:0000256" key="2">
    <source>
        <dbReference type="ARBA" id="ARBA00005386"/>
    </source>
</evidence>
<dbReference type="Gene3D" id="1.25.40.10">
    <property type="entry name" value="Tetratricopeptide repeat domain"/>
    <property type="match status" value="3"/>
</dbReference>
<evidence type="ECO:0000259" key="9">
    <source>
        <dbReference type="Pfam" id="PF13844"/>
    </source>
</evidence>
<dbReference type="PANTHER" id="PTHR44998">
    <property type="match status" value="1"/>
</dbReference>
<evidence type="ECO:0000256" key="7">
    <source>
        <dbReference type="ARBA" id="ARBA00022803"/>
    </source>
</evidence>
<comment type="pathway">
    <text evidence="1">Protein modification; protein glycosylation.</text>
</comment>
<evidence type="ECO:0000313" key="10">
    <source>
        <dbReference type="EMBL" id="MET7014680.1"/>
    </source>
</evidence>
<dbReference type="RefSeq" id="WP_354601140.1">
    <property type="nucleotide sequence ID" value="NZ_JBEWZI010000010.1"/>
</dbReference>
<proteinExistence type="inferred from homology"/>
<reference evidence="10 11" key="1">
    <citation type="submission" date="2024-07" db="EMBL/GenBank/DDBJ databases">
        <title>Uliginosibacterium flavum JJ3220;KACC:17644.</title>
        <authorList>
            <person name="Kim M.K."/>
        </authorList>
    </citation>
    <scope>NUCLEOTIDE SEQUENCE [LARGE SCALE GENOMIC DNA]</scope>
    <source>
        <strain evidence="10 11">KACC:17644</strain>
    </source>
</reference>
<comment type="caution">
    <text evidence="10">The sequence shown here is derived from an EMBL/GenBank/DDBJ whole genome shotgun (WGS) entry which is preliminary data.</text>
</comment>
<name>A0ABV2TL80_9RHOO</name>
<feature type="repeat" description="TPR" evidence="8">
    <location>
        <begin position="46"/>
        <end position="79"/>
    </location>
</feature>
<feature type="repeat" description="TPR" evidence="8">
    <location>
        <begin position="114"/>
        <end position="147"/>
    </location>
</feature>
<evidence type="ECO:0000313" key="11">
    <source>
        <dbReference type="Proteomes" id="UP001549691"/>
    </source>
</evidence>
<dbReference type="Proteomes" id="UP001549691">
    <property type="component" value="Unassembled WGS sequence"/>
</dbReference>
<evidence type="ECO:0000256" key="5">
    <source>
        <dbReference type="ARBA" id="ARBA00022679"/>
    </source>
</evidence>
<dbReference type="InterPro" id="IPR011990">
    <property type="entry name" value="TPR-like_helical_dom_sf"/>
</dbReference>
<keyword evidence="4" id="KW-0328">Glycosyltransferase</keyword>
<dbReference type="SUPFAM" id="SSF48452">
    <property type="entry name" value="TPR-like"/>
    <property type="match status" value="1"/>
</dbReference>
<comment type="similarity">
    <text evidence="2">Belongs to the glycosyltransferase 41 family. O-GlcNAc transferase subfamily.</text>
</comment>
<dbReference type="Pfam" id="PF13432">
    <property type="entry name" value="TPR_16"/>
    <property type="match status" value="1"/>
</dbReference>
<keyword evidence="7 8" id="KW-0802">TPR repeat</keyword>
<keyword evidence="11" id="KW-1185">Reference proteome</keyword>
<feature type="domain" description="O-GlcNAc transferase C-terminal" evidence="9">
    <location>
        <begin position="255"/>
        <end position="412"/>
    </location>
</feature>
<dbReference type="InterPro" id="IPR019734">
    <property type="entry name" value="TPR_rpt"/>
</dbReference>
<feature type="repeat" description="TPR" evidence="8">
    <location>
        <begin position="80"/>
        <end position="113"/>
    </location>
</feature>
<dbReference type="InterPro" id="IPR029489">
    <property type="entry name" value="OGT/SEC/SPY_C"/>
</dbReference>
<dbReference type="SMART" id="SM00028">
    <property type="entry name" value="TPR"/>
    <property type="match status" value="5"/>
</dbReference>
<dbReference type="EMBL" id="JBEWZI010000010">
    <property type="protein sequence ID" value="MET7014680.1"/>
    <property type="molecule type" value="Genomic_DNA"/>
</dbReference>